<dbReference type="InterPro" id="IPR036866">
    <property type="entry name" value="RibonucZ/Hydroxyglut_hydro"/>
</dbReference>
<dbReference type="Pfam" id="PF13483">
    <property type="entry name" value="Lactamase_B_3"/>
    <property type="match status" value="1"/>
</dbReference>
<proteinExistence type="inferred from homology"/>
<dbReference type="HAMAP" id="MF_00457">
    <property type="entry name" value="UPF0173"/>
    <property type="match status" value="1"/>
</dbReference>
<comment type="similarity">
    <text evidence="2">Belongs to the UPF0173 family.</text>
</comment>
<dbReference type="Gene3D" id="3.60.15.10">
    <property type="entry name" value="Ribonuclease Z/Hydroxyacylglutathione hydrolase-like"/>
    <property type="match status" value="1"/>
</dbReference>
<reference evidence="4 5" key="1">
    <citation type="submission" date="2019-08" db="EMBL/GenBank/DDBJ databases">
        <title>Genome of Vicingus serpentipes NCIMB 15042.</title>
        <authorList>
            <person name="Bowman J.P."/>
        </authorList>
    </citation>
    <scope>NUCLEOTIDE SEQUENCE [LARGE SCALE GENOMIC DNA]</scope>
    <source>
        <strain evidence="4 5">NCIMB 15042</strain>
    </source>
</reference>
<name>A0A5C6RV77_9FLAO</name>
<keyword evidence="5" id="KW-1185">Reference proteome</keyword>
<dbReference type="RefSeq" id="WP_147099279.1">
    <property type="nucleotide sequence ID" value="NZ_VOOS01000002.1"/>
</dbReference>
<dbReference type="OrthoDB" id="9789133at2"/>
<dbReference type="NCBIfam" id="NF001911">
    <property type="entry name" value="PRK00685.1"/>
    <property type="match status" value="1"/>
</dbReference>
<dbReference type="InterPro" id="IPR022877">
    <property type="entry name" value="UPF0173"/>
</dbReference>
<evidence type="ECO:0000313" key="5">
    <source>
        <dbReference type="Proteomes" id="UP000321721"/>
    </source>
</evidence>
<dbReference type="InterPro" id="IPR001279">
    <property type="entry name" value="Metallo-B-lactamas"/>
</dbReference>
<feature type="domain" description="Metallo-beta-lactamase" evidence="3">
    <location>
        <begin position="7"/>
        <end position="190"/>
    </location>
</feature>
<gene>
    <name evidence="4" type="ORF">FRY74_05130</name>
</gene>
<dbReference type="InterPro" id="IPR050114">
    <property type="entry name" value="UPF0173_UPF0282_UlaG_hydrolase"/>
</dbReference>
<comment type="caution">
    <text evidence="4">The sequence shown here is derived from an EMBL/GenBank/DDBJ whole genome shotgun (WGS) entry which is preliminary data.</text>
</comment>
<dbReference type="PANTHER" id="PTHR43546:SF3">
    <property type="entry name" value="UPF0173 METAL-DEPENDENT HYDROLASE MJ1163"/>
    <property type="match status" value="1"/>
</dbReference>
<evidence type="ECO:0000259" key="3">
    <source>
        <dbReference type="SMART" id="SM00849"/>
    </source>
</evidence>
<dbReference type="EMBL" id="VOOS01000002">
    <property type="protein sequence ID" value="TXB65954.1"/>
    <property type="molecule type" value="Genomic_DNA"/>
</dbReference>
<dbReference type="Proteomes" id="UP000321721">
    <property type="component" value="Unassembled WGS sequence"/>
</dbReference>
<sequence>MELTFYGHACFSVKVNGKTLLFDPFITPNEKAKHIDVNSIQADYILISHGHEDHIADVETIAKRTGAKIVSNFEIVSWFNGKGLENGHPMNFGGSWNFDFGKVKYVKADHSSVMPDGAYGGNPGGFIISTDKGNFYYAGDTALHLDMKLTGEYQKLDFAVLPIGDNFTMGIDDAVIAADFIKCDKIIGVHYDTFGYIEINKEEAIQKFSEKNKELLLIEIGKTINI</sequence>
<accession>A0A5C6RV77</accession>
<evidence type="ECO:0000256" key="2">
    <source>
        <dbReference type="HAMAP-Rule" id="MF_00457"/>
    </source>
</evidence>
<evidence type="ECO:0000256" key="1">
    <source>
        <dbReference type="ARBA" id="ARBA00022801"/>
    </source>
</evidence>
<organism evidence="4 5">
    <name type="scientific">Vicingus serpentipes</name>
    <dbReference type="NCBI Taxonomy" id="1926625"/>
    <lineage>
        <taxon>Bacteria</taxon>
        <taxon>Pseudomonadati</taxon>
        <taxon>Bacteroidota</taxon>
        <taxon>Flavobacteriia</taxon>
        <taxon>Flavobacteriales</taxon>
        <taxon>Vicingaceae</taxon>
        <taxon>Vicingus</taxon>
    </lineage>
</organism>
<dbReference type="AlphaFoldDB" id="A0A5C6RV77"/>
<protein>
    <recommendedName>
        <fullName evidence="2">UPF0173 metal-dependent hydrolase FRY74_05130</fullName>
    </recommendedName>
</protein>
<dbReference type="PANTHER" id="PTHR43546">
    <property type="entry name" value="UPF0173 METAL-DEPENDENT HYDROLASE MJ1163-RELATED"/>
    <property type="match status" value="1"/>
</dbReference>
<dbReference type="GO" id="GO:0016787">
    <property type="term" value="F:hydrolase activity"/>
    <property type="evidence" value="ECO:0007669"/>
    <property type="project" value="UniProtKB-UniRule"/>
</dbReference>
<keyword evidence="1 2" id="KW-0378">Hydrolase</keyword>
<dbReference type="SUPFAM" id="SSF56281">
    <property type="entry name" value="Metallo-hydrolase/oxidoreductase"/>
    <property type="match status" value="1"/>
</dbReference>
<dbReference type="SMART" id="SM00849">
    <property type="entry name" value="Lactamase_B"/>
    <property type="match status" value="1"/>
</dbReference>
<evidence type="ECO:0000313" key="4">
    <source>
        <dbReference type="EMBL" id="TXB65954.1"/>
    </source>
</evidence>